<dbReference type="SMART" id="SM00547">
    <property type="entry name" value="ZnF_RBZ"/>
    <property type="match status" value="3"/>
</dbReference>
<evidence type="ECO:0000259" key="6">
    <source>
        <dbReference type="PROSITE" id="PS50199"/>
    </source>
</evidence>
<dbReference type="PANTHER" id="PTHR23111">
    <property type="entry name" value="ZINC FINGER PROTEIN"/>
    <property type="match status" value="1"/>
</dbReference>
<sequence>MFPCSPPLPFCLSRLPAFVSRGTTHRHSQTDQKRKLPGGGRCTRNISGRSPKMRPRDGRAGARFLRSFCGADRAAAAHPTASGVVVKMAMTSSTAYTCARTFSTATPLCLARRLAGHSRRQRNREPTKGDWLCQCGEVNYKSKRECYKCGAPAPPLPPGARRPSLPGEDPHDWACPCGQMNFRGSVLCHKCQQPKPIPPPLPGKETTLWTCPKCKGVNRSNRKFCFKCSAPSPLVEFKPQQ</sequence>
<evidence type="ECO:0000313" key="8">
    <source>
        <dbReference type="Proteomes" id="UP000673552"/>
    </source>
</evidence>
<feature type="region of interest" description="Disordered" evidence="5">
    <location>
        <begin position="22"/>
        <end position="57"/>
    </location>
</feature>
<keyword evidence="8" id="KW-1185">Reference proteome</keyword>
<dbReference type="InterPro" id="IPR001876">
    <property type="entry name" value="Znf_RanBP2"/>
</dbReference>
<accession>A0A836H181</accession>
<evidence type="ECO:0000256" key="4">
    <source>
        <dbReference type="PROSITE-ProRule" id="PRU00322"/>
    </source>
</evidence>
<dbReference type="GO" id="GO:0008270">
    <property type="term" value="F:zinc ion binding"/>
    <property type="evidence" value="ECO:0007669"/>
    <property type="project" value="UniProtKB-KW"/>
</dbReference>
<dbReference type="Proteomes" id="UP000673552">
    <property type="component" value="Unassembled WGS sequence"/>
</dbReference>
<dbReference type="GO" id="GO:0003729">
    <property type="term" value="F:mRNA binding"/>
    <property type="evidence" value="ECO:0007669"/>
    <property type="project" value="TreeGrafter"/>
</dbReference>
<comment type="caution">
    <text evidence="7">The sequence shown here is derived from an EMBL/GenBank/DDBJ whole genome shotgun (WGS) entry which is preliminary data.</text>
</comment>
<organism evidence="7 8">
    <name type="scientific">Leishmania martiniquensis</name>
    <dbReference type="NCBI Taxonomy" id="1580590"/>
    <lineage>
        <taxon>Eukaryota</taxon>
        <taxon>Discoba</taxon>
        <taxon>Euglenozoa</taxon>
        <taxon>Kinetoplastea</taxon>
        <taxon>Metakinetoplastina</taxon>
        <taxon>Trypanosomatida</taxon>
        <taxon>Trypanosomatidae</taxon>
        <taxon>Leishmaniinae</taxon>
        <taxon>Leishmania</taxon>
    </lineage>
</organism>
<reference evidence="8" key="1">
    <citation type="journal article" date="2021" name="Microbiol. Resour. Announc.">
        <title>LGAAP: Leishmaniinae Genome Assembly and Annotation Pipeline.</title>
        <authorList>
            <person name="Almutairi H."/>
            <person name="Urbaniak M.D."/>
            <person name="Bates M.D."/>
            <person name="Jariyapan N."/>
            <person name="Kwakye-Nuako G."/>
            <person name="Thomaz-Soccol V."/>
            <person name="Al-Salem W.S."/>
            <person name="Dillon R.J."/>
            <person name="Bates P.A."/>
            <person name="Gatherer D."/>
        </authorList>
    </citation>
    <scope>NUCLEOTIDE SEQUENCE [LARGE SCALE GENOMIC DNA]</scope>
</reference>
<dbReference type="RefSeq" id="XP_067180713.1">
    <property type="nucleotide sequence ID" value="XM_067324509.1"/>
</dbReference>
<dbReference type="AlphaFoldDB" id="A0A836H181"/>
<dbReference type="EMBL" id="JAFEUZ010000010">
    <property type="protein sequence ID" value="KAG5485041.1"/>
    <property type="molecule type" value="Genomic_DNA"/>
</dbReference>
<keyword evidence="2 4" id="KW-0863">Zinc-finger</keyword>
<dbReference type="PANTHER" id="PTHR23111:SF40">
    <property type="entry name" value="RNA-BINDING PROTEIN INVOLVED IN HETEROCHROMATIN ASSEMBLY-RELATED"/>
    <property type="match status" value="1"/>
</dbReference>
<evidence type="ECO:0000256" key="2">
    <source>
        <dbReference type="ARBA" id="ARBA00022771"/>
    </source>
</evidence>
<dbReference type="SUPFAM" id="SSF90209">
    <property type="entry name" value="Ran binding protein zinc finger-like"/>
    <property type="match status" value="3"/>
</dbReference>
<gene>
    <name evidence="7" type="ORF">LSCM1_07121</name>
</gene>
<evidence type="ECO:0000256" key="3">
    <source>
        <dbReference type="ARBA" id="ARBA00022833"/>
    </source>
</evidence>
<feature type="domain" description="RanBP2-type" evidence="6">
    <location>
        <begin position="204"/>
        <end position="234"/>
    </location>
</feature>
<dbReference type="PROSITE" id="PS01358">
    <property type="entry name" value="ZF_RANBP2_1"/>
    <property type="match status" value="1"/>
</dbReference>
<reference evidence="8" key="2">
    <citation type="journal article" date="2021" name="Sci. Data">
        <title>Chromosome-scale genome sequencing, assembly and annotation of six genomes from subfamily Leishmaniinae.</title>
        <authorList>
            <person name="Almutairi H."/>
            <person name="Urbaniak M.D."/>
            <person name="Bates M.D."/>
            <person name="Jariyapan N."/>
            <person name="Kwakye-Nuako G."/>
            <person name="Thomaz Soccol V."/>
            <person name="Al-Salem W.S."/>
            <person name="Dillon R.J."/>
            <person name="Bates P.A."/>
            <person name="Gatherer D."/>
        </authorList>
    </citation>
    <scope>NUCLEOTIDE SEQUENCE [LARGE SCALE GENOMIC DNA]</scope>
</reference>
<name>A0A836H181_9TRYP</name>
<protein>
    <recommendedName>
        <fullName evidence="6">RanBP2-type domain-containing protein</fullName>
    </recommendedName>
</protein>
<evidence type="ECO:0000256" key="5">
    <source>
        <dbReference type="SAM" id="MobiDB-lite"/>
    </source>
</evidence>
<dbReference type="OrthoDB" id="247415at2759"/>
<dbReference type="Pfam" id="PF00641">
    <property type="entry name" value="Zn_ribbon_RanBP"/>
    <property type="match status" value="1"/>
</dbReference>
<proteinExistence type="predicted"/>
<keyword evidence="3" id="KW-0862">Zinc</keyword>
<evidence type="ECO:0000313" key="7">
    <source>
        <dbReference type="EMBL" id="KAG5485041.1"/>
    </source>
</evidence>
<dbReference type="PROSITE" id="PS50199">
    <property type="entry name" value="ZF_RANBP2_2"/>
    <property type="match status" value="1"/>
</dbReference>
<evidence type="ECO:0000256" key="1">
    <source>
        <dbReference type="ARBA" id="ARBA00022723"/>
    </source>
</evidence>
<keyword evidence="1" id="KW-0479">Metal-binding</keyword>
<dbReference type="Gene3D" id="4.10.1060.10">
    <property type="entry name" value="Zinc finger, RanBP2-type"/>
    <property type="match status" value="3"/>
</dbReference>
<dbReference type="KEGG" id="lmat:92517021"/>
<dbReference type="GeneID" id="92517021"/>
<dbReference type="InterPro" id="IPR036443">
    <property type="entry name" value="Znf_RanBP2_sf"/>
</dbReference>